<dbReference type="Proteomes" id="UP001582793">
    <property type="component" value="Unassembled WGS sequence"/>
</dbReference>
<keyword evidence="2" id="KW-1185">Reference proteome</keyword>
<organism evidence="1 2">
    <name type="scientific">Polymorphospora lycopeni</name>
    <dbReference type="NCBI Taxonomy" id="3140240"/>
    <lineage>
        <taxon>Bacteria</taxon>
        <taxon>Bacillati</taxon>
        <taxon>Actinomycetota</taxon>
        <taxon>Actinomycetes</taxon>
        <taxon>Micromonosporales</taxon>
        <taxon>Micromonosporaceae</taxon>
        <taxon>Polymorphospora</taxon>
    </lineage>
</organism>
<reference evidence="1 2" key="1">
    <citation type="submission" date="2024-04" db="EMBL/GenBank/DDBJ databases">
        <title>Polymorphospora sp. isolated from Baiyangdian Lake in Xiong'an New Area.</title>
        <authorList>
            <person name="Zhang X."/>
            <person name="Liu J."/>
        </authorList>
    </citation>
    <scope>NUCLEOTIDE SEQUENCE [LARGE SCALE GENOMIC DNA]</scope>
    <source>
        <strain evidence="1 2">2-325</strain>
    </source>
</reference>
<name>A0ABV5CT78_9ACTN</name>
<evidence type="ECO:0000313" key="1">
    <source>
        <dbReference type="EMBL" id="MFB6394954.1"/>
    </source>
</evidence>
<evidence type="ECO:0000313" key="2">
    <source>
        <dbReference type="Proteomes" id="UP001582793"/>
    </source>
</evidence>
<accession>A0ABV5CT78</accession>
<gene>
    <name evidence="1" type="ORF">AAFH96_17840</name>
</gene>
<protein>
    <submittedName>
        <fullName evidence="1">Uncharacterized protein</fullName>
    </submittedName>
</protein>
<sequence length="122" mass="12739">MSNYVDIRSSIADIIGLANNIKVSGEQLDSTMTTAMSTITNLEGGPETFPRDEFTDAFLEHYHKSVEASDGTSLPANDAIKASAPELGKAMVALGDFVTNAMWSYSAGDDGNAGDIAGSTSV</sequence>
<dbReference type="EMBL" id="JBCGDC010000048">
    <property type="protein sequence ID" value="MFB6394954.1"/>
    <property type="molecule type" value="Genomic_DNA"/>
</dbReference>
<comment type="caution">
    <text evidence="1">The sequence shown here is derived from an EMBL/GenBank/DDBJ whole genome shotgun (WGS) entry which is preliminary data.</text>
</comment>
<dbReference type="RefSeq" id="WP_364206646.1">
    <property type="nucleotide sequence ID" value="NZ_JBCGDC010000048.1"/>
</dbReference>
<proteinExistence type="predicted"/>